<comment type="subcellular location">
    <subcellularLocation>
        <location evidence="2">Chromosome</location>
    </subcellularLocation>
    <subcellularLocation>
        <location evidence="1">Nucleus</location>
    </subcellularLocation>
</comment>
<dbReference type="Pfam" id="PF00498">
    <property type="entry name" value="FHA"/>
    <property type="match status" value="1"/>
</dbReference>
<evidence type="ECO:0000313" key="11">
    <source>
        <dbReference type="EMBL" id="AEP33779.1"/>
    </source>
</evidence>
<evidence type="ECO:0000256" key="5">
    <source>
        <dbReference type="ARBA" id="ARBA00023204"/>
    </source>
</evidence>
<evidence type="ECO:0000256" key="8">
    <source>
        <dbReference type="ARBA" id="ARBA00044757"/>
    </source>
</evidence>
<dbReference type="PANTHER" id="PTHR12162">
    <property type="entry name" value="NIBRIN-RELATED"/>
    <property type="match status" value="1"/>
</dbReference>
<dbReference type="PROSITE" id="PS50006">
    <property type="entry name" value="FHA_DOMAIN"/>
    <property type="match status" value="1"/>
</dbReference>
<evidence type="ECO:0000313" key="12">
    <source>
        <dbReference type="EMBL" id="PNR55293.1"/>
    </source>
</evidence>
<keyword evidence="7" id="KW-0131">Cell cycle</keyword>
<dbReference type="Proteomes" id="UP000006727">
    <property type="component" value="Chromosome 4"/>
</dbReference>
<dbReference type="SUPFAM" id="SSF49879">
    <property type="entry name" value="SMAD/FHA domain"/>
    <property type="match status" value="1"/>
</dbReference>
<feature type="compositionally biased region" description="Acidic residues" evidence="9">
    <location>
        <begin position="342"/>
        <end position="357"/>
    </location>
</feature>
<feature type="region of interest" description="Disordered" evidence="9">
    <location>
        <begin position="405"/>
        <end position="549"/>
    </location>
</feature>
<feature type="compositionally biased region" description="Basic and acidic residues" evidence="9">
    <location>
        <begin position="430"/>
        <end position="439"/>
    </location>
</feature>
<accession>G4XIR6</accession>
<dbReference type="FunCoup" id="G4XIR6">
    <property type="interactions" value="919"/>
</dbReference>
<reference evidence="11" key="2">
    <citation type="journal article" date="2012" name="Nucleic Acids Res.">
        <title>MRE11 and RAD50, but not NBS1, are essential for gene targeting in the moss Physcomitrella patens.</title>
        <authorList>
            <person name="Kamisugi Y."/>
            <person name="Schaefer D.G."/>
            <person name="Kozak J."/>
            <person name="Charlot F."/>
            <person name="Vrielynck N."/>
            <person name="Hola M."/>
            <person name="Angelis K.J."/>
            <person name="Cuming A.C."/>
            <person name="Nogue F."/>
        </authorList>
    </citation>
    <scope>NUCLEOTIDE SEQUENCE</scope>
    <source>
        <strain evidence="11">Gransden 2004</strain>
    </source>
</reference>
<dbReference type="EMBL" id="JF820822">
    <property type="protein sequence ID" value="AEP33779.1"/>
    <property type="molecule type" value="Genomic_DNA"/>
</dbReference>
<dbReference type="RefSeq" id="XP_024372402.1">
    <property type="nucleotide sequence ID" value="XM_024516634.2"/>
</dbReference>
<dbReference type="InterPro" id="IPR000253">
    <property type="entry name" value="FHA_dom"/>
</dbReference>
<dbReference type="STRING" id="3218.G4XIR6"/>
<sequence length="665" mass="73699">MVWALRAVDPGHVPSSYYLKSATTYSVGRKGCYITIQTDKTISRLHANLITEEAKAPKTDVNDAANVPRMPLKVHDLSKFGTFVNKHPGSKPLNSVPLCEAPLNDGDLITFGTNKTSFRVEFIPFFLCLSGPLLRRENPTITFALRHGAYAVELWKEGCTHVLVDEGSAVTKMVIAAVAFSKPVLQVDWWQKFSLETKAVTELPPYSSYLPTLVFQGTASSIPVKLGLPEFRQSILQDYTFFLVPLDAYEYGDYLIRLLRSSGGTVELISNTSSTVSKGTREQLVVKPRDGTFKEGWPSSAFLNNVRHLPRTSEDKLVLAVLAGNVGVTSLHFPPSPVASADSDETKEESDGDEVGDSADTLSFKDFIPTLPSSPPKAGMQPVGTSAHISIKLDEDDSPIVQYMRTSKRSRQHDDYNAEPDGNTEVPDENNEKRQKTTHQECVLETPGSDYSQDYKPFLHPKKPSKAASSDQTTKERKRATMTIDKFFSQPEANRAKKLHFTPEISGGKIDKELTSRNGELPFVGSSAKEPEVEIKPMAASASKKPPRLNEDLSEAAEPLIVYSQLVVRKNAEIVSFPTTPTRGSGPNFKRFKKKELGPGASGNTFATLVPFAKEPYRESDLGREKNEFMQEERRRKESERIADDLFNNEKKRTTTSKSRGGAKR</sequence>
<dbReference type="CDD" id="cd22667">
    <property type="entry name" value="FHA_NBN"/>
    <property type="match status" value="1"/>
</dbReference>
<feature type="region of interest" description="Disordered" evidence="9">
    <location>
        <begin position="333"/>
        <end position="384"/>
    </location>
</feature>
<reference evidence="12 14" key="1">
    <citation type="journal article" date="2008" name="Science">
        <title>The Physcomitrella genome reveals evolutionary insights into the conquest of land by plants.</title>
        <authorList>
            <person name="Rensing S."/>
            <person name="Lang D."/>
            <person name="Zimmer A."/>
            <person name="Terry A."/>
            <person name="Salamov A."/>
            <person name="Shapiro H."/>
            <person name="Nishiyama T."/>
            <person name="Perroud P.-F."/>
            <person name="Lindquist E."/>
            <person name="Kamisugi Y."/>
            <person name="Tanahashi T."/>
            <person name="Sakakibara K."/>
            <person name="Fujita T."/>
            <person name="Oishi K."/>
            <person name="Shin-I T."/>
            <person name="Kuroki Y."/>
            <person name="Toyoda A."/>
            <person name="Suzuki Y."/>
            <person name="Hashimoto A."/>
            <person name="Yamaguchi K."/>
            <person name="Sugano A."/>
            <person name="Kohara Y."/>
            <person name="Fujiyama A."/>
            <person name="Anterola A."/>
            <person name="Aoki S."/>
            <person name="Ashton N."/>
            <person name="Barbazuk W.B."/>
            <person name="Barker E."/>
            <person name="Bennetzen J."/>
            <person name="Bezanilla M."/>
            <person name="Blankenship R."/>
            <person name="Cho S.H."/>
            <person name="Dutcher S."/>
            <person name="Estelle M."/>
            <person name="Fawcett J.A."/>
            <person name="Gundlach H."/>
            <person name="Hanada K."/>
            <person name="Heyl A."/>
            <person name="Hicks K.A."/>
            <person name="Hugh J."/>
            <person name="Lohr M."/>
            <person name="Mayer K."/>
            <person name="Melkozernov A."/>
            <person name="Murata T."/>
            <person name="Nelson D."/>
            <person name="Pils B."/>
            <person name="Prigge M."/>
            <person name="Reiss B."/>
            <person name="Renner T."/>
            <person name="Rombauts S."/>
            <person name="Rushton P."/>
            <person name="Sanderfoot A."/>
            <person name="Schween G."/>
            <person name="Shiu S.-H."/>
            <person name="Stueber K."/>
            <person name="Theodoulou F.L."/>
            <person name="Tu H."/>
            <person name="Van de Peer Y."/>
            <person name="Verrier P.J."/>
            <person name="Waters E."/>
            <person name="Wood A."/>
            <person name="Yang L."/>
            <person name="Cove D."/>
            <person name="Cuming A."/>
            <person name="Hasebe M."/>
            <person name="Lucas S."/>
            <person name="Mishler D.B."/>
            <person name="Reski R."/>
            <person name="Grigoriev I."/>
            <person name="Quatrano R.S."/>
            <person name="Boore J.L."/>
        </authorList>
    </citation>
    <scope>NUCLEOTIDE SEQUENCE [LARGE SCALE GENOMIC DNA]</scope>
    <source>
        <strain evidence="13 14">cv. Gransden 2004</strain>
    </source>
</reference>
<dbReference type="Gene3D" id="2.60.200.20">
    <property type="match status" value="1"/>
</dbReference>
<dbReference type="Gramene" id="Pp3c4_14090V3.2">
    <property type="protein sequence ID" value="Pp3c4_14090V3.2"/>
    <property type="gene ID" value="Pp3c4_14090"/>
</dbReference>
<keyword evidence="5" id="KW-0234">DNA repair</keyword>
<dbReference type="PANTHER" id="PTHR12162:SF0">
    <property type="entry name" value="NIBRIN"/>
    <property type="match status" value="1"/>
</dbReference>
<proteinExistence type="evidence at transcript level"/>
<evidence type="ECO:0000256" key="7">
    <source>
        <dbReference type="ARBA" id="ARBA00023306"/>
    </source>
</evidence>
<dbReference type="EMBL" id="ABEU02000004">
    <property type="protein sequence ID" value="PNR55293.1"/>
    <property type="molecule type" value="Genomic_DNA"/>
</dbReference>
<dbReference type="SUPFAM" id="SSF52113">
    <property type="entry name" value="BRCT domain"/>
    <property type="match status" value="1"/>
</dbReference>
<feature type="compositionally biased region" description="Basic and acidic residues" evidence="9">
    <location>
        <begin position="615"/>
        <end position="653"/>
    </location>
</feature>
<reference evidence="12 14" key="3">
    <citation type="journal article" date="2018" name="Plant J.">
        <title>The Physcomitrella patens chromosome-scale assembly reveals moss genome structure and evolution.</title>
        <authorList>
            <person name="Lang D."/>
            <person name="Ullrich K.K."/>
            <person name="Murat F."/>
            <person name="Fuchs J."/>
            <person name="Jenkins J."/>
            <person name="Haas F.B."/>
            <person name="Piednoel M."/>
            <person name="Gundlach H."/>
            <person name="Van Bel M."/>
            <person name="Meyberg R."/>
            <person name="Vives C."/>
            <person name="Morata J."/>
            <person name="Symeonidi A."/>
            <person name="Hiss M."/>
            <person name="Muchero W."/>
            <person name="Kamisugi Y."/>
            <person name="Saleh O."/>
            <person name="Blanc G."/>
            <person name="Decker E.L."/>
            <person name="van Gessel N."/>
            <person name="Grimwood J."/>
            <person name="Hayes R.D."/>
            <person name="Graham S.W."/>
            <person name="Gunter L.E."/>
            <person name="McDaniel S.F."/>
            <person name="Hoernstein S.N.W."/>
            <person name="Larsson A."/>
            <person name="Li F.W."/>
            <person name="Perroud P.F."/>
            <person name="Phillips J."/>
            <person name="Ranjan P."/>
            <person name="Rokshar D.S."/>
            <person name="Rothfels C.J."/>
            <person name="Schneider L."/>
            <person name="Shu S."/>
            <person name="Stevenson D.W."/>
            <person name="Thummler F."/>
            <person name="Tillich M."/>
            <person name="Villarreal Aguilar J.C."/>
            <person name="Widiez T."/>
            <person name="Wong G.K."/>
            <person name="Wymore A."/>
            <person name="Zhang Y."/>
            <person name="Zimmer A.D."/>
            <person name="Quatrano R.S."/>
            <person name="Mayer K.F.X."/>
            <person name="Goodstein D."/>
            <person name="Casacuberta J.M."/>
            <person name="Vandepoele K."/>
            <person name="Reski R."/>
            <person name="Cuming A.C."/>
            <person name="Tuskan G.A."/>
            <person name="Maumus F."/>
            <person name="Salse J."/>
            <person name="Schmutz J."/>
            <person name="Rensing S.A."/>
        </authorList>
    </citation>
    <scope>NUCLEOTIDE SEQUENCE [LARGE SCALE GENOMIC DNA]</scope>
    <source>
        <strain evidence="13 14">cv. Gransden 2004</strain>
    </source>
</reference>
<evidence type="ECO:0000256" key="1">
    <source>
        <dbReference type="ARBA" id="ARBA00004123"/>
    </source>
</evidence>
<evidence type="ECO:0000256" key="3">
    <source>
        <dbReference type="ARBA" id="ARBA00022454"/>
    </source>
</evidence>
<keyword evidence="4" id="KW-0227">DNA damage</keyword>
<feature type="region of interest" description="Disordered" evidence="9">
    <location>
        <begin position="577"/>
        <end position="665"/>
    </location>
</feature>
<reference evidence="13" key="4">
    <citation type="submission" date="2020-12" db="UniProtKB">
        <authorList>
            <consortium name="EnsemblPlants"/>
        </authorList>
    </citation>
    <scope>IDENTIFICATION</scope>
</reference>
<dbReference type="GO" id="GO:0000724">
    <property type="term" value="P:double-strand break repair via homologous recombination"/>
    <property type="evidence" value="ECO:0000318"/>
    <property type="project" value="GO_Central"/>
</dbReference>
<evidence type="ECO:0000256" key="9">
    <source>
        <dbReference type="SAM" id="MobiDB-lite"/>
    </source>
</evidence>
<dbReference type="GeneID" id="112280795"/>
<keyword evidence="6" id="KW-0539">Nucleus</keyword>
<feature type="domain" description="FHA" evidence="10">
    <location>
        <begin position="25"/>
        <end position="85"/>
    </location>
</feature>
<organism evidence="11">
    <name type="scientific">Physcomitrium patens</name>
    <name type="common">Spreading-leaved earth moss</name>
    <name type="synonym">Physcomitrella patens</name>
    <dbReference type="NCBI Taxonomy" id="3218"/>
    <lineage>
        <taxon>Eukaryota</taxon>
        <taxon>Viridiplantae</taxon>
        <taxon>Streptophyta</taxon>
        <taxon>Embryophyta</taxon>
        <taxon>Bryophyta</taxon>
        <taxon>Bryophytina</taxon>
        <taxon>Bryopsida</taxon>
        <taxon>Funariidae</taxon>
        <taxon>Funariales</taxon>
        <taxon>Funariaceae</taxon>
        <taxon>Physcomitrium</taxon>
    </lineage>
</organism>
<dbReference type="GO" id="GO:0007095">
    <property type="term" value="P:mitotic G2 DNA damage checkpoint signaling"/>
    <property type="evidence" value="ECO:0000318"/>
    <property type="project" value="GO_Central"/>
</dbReference>
<evidence type="ECO:0000256" key="4">
    <source>
        <dbReference type="ARBA" id="ARBA00022763"/>
    </source>
</evidence>
<name>G4XIR6_PHYPA</name>
<dbReference type="InterPro" id="IPR008984">
    <property type="entry name" value="SMAD_FHA_dom_sf"/>
</dbReference>
<dbReference type="CDD" id="cd00027">
    <property type="entry name" value="BRCT"/>
    <property type="match status" value="1"/>
</dbReference>
<dbReference type="EMBL" id="JF820819">
    <property type="protein sequence ID" value="AEP33776.1"/>
    <property type="molecule type" value="mRNA"/>
</dbReference>
<dbReference type="InterPro" id="IPR036420">
    <property type="entry name" value="BRCT_dom_sf"/>
</dbReference>
<dbReference type="GO" id="GO:0005694">
    <property type="term" value="C:chromosome"/>
    <property type="evidence" value="ECO:0007669"/>
    <property type="project" value="UniProtKB-SubCell"/>
</dbReference>
<dbReference type="GO" id="GO:0030870">
    <property type="term" value="C:Mre11 complex"/>
    <property type="evidence" value="ECO:0000318"/>
    <property type="project" value="GO_Central"/>
</dbReference>
<dbReference type="Gramene" id="Pp3c4_14090V3.1">
    <property type="protein sequence ID" value="Pp3c4_14090V3.1"/>
    <property type="gene ID" value="Pp3c4_14090"/>
</dbReference>
<dbReference type="EnsemblPlants" id="Pp3c4_14090V3.2">
    <property type="protein sequence ID" value="Pp3c4_14090V3.2"/>
    <property type="gene ID" value="Pp3c4_14090"/>
</dbReference>
<dbReference type="OrthoDB" id="552194at2759"/>
<evidence type="ECO:0000313" key="13">
    <source>
        <dbReference type="EnsemblPlants" id="Pp3c4_14090V3.1"/>
    </source>
</evidence>
<keyword evidence="14" id="KW-1185">Reference proteome</keyword>
<comment type="similarity">
    <text evidence="8">Belongs to the Nibrin family.</text>
</comment>
<dbReference type="KEGG" id="ppp:112280795"/>
<dbReference type="InterPro" id="IPR040227">
    <property type="entry name" value="Nibrin-rel"/>
</dbReference>
<keyword evidence="3" id="KW-0158">Chromosome</keyword>
<evidence type="ECO:0000313" key="14">
    <source>
        <dbReference type="Proteomes" id="UP000006727"/>
    </source>
</evidence>
<gene>
    <name evidence="13" type="primary">LOC112280795</name>
    <name evidence="12" type="ORF">PHYPA_006189</name>
</gene>
<dbReference type="FunFam" id="2.60.200.20:FF:000017">
    <property type="entry name" value="Nibrin"/>
    <property type="match status" value="1"/>
</dbReference>
<dbReference type="AlphaFoldDB" id="G4XIR6"/>
<evidence type="ECO:0000256" key="2">
    <source>
        <dbReference type="ARBA" id="ARBA00004286"/>
    </source>
</evidence>
<evidence type="ECO:0000256" key="6">
    <source>
        <dbReference type="ARBA" id="ARBA00023242"/>
    </source>
</evidence>
<protein>
    <submittedName>
        <fullName evidence="11">Nbs1</fullName>
    </submittedName>
</protein>
<evidence type="ECO:0000259" key="10">
    <source>
        <dbReference type="PROSITE" id="PS50006"/>
    </source>
</evidence>
<dbReference type="EnsemblPlants" id="Pp3c4_14090V3.1">
    <property type="protein sequence ID" value="Pp3c4_14090V3.1"/>
    <property type="gene ID" value="Pp3c4_14090"/>
</dbReference>
<dbReference type="GO" id="GO:0003684">
    <property type="term" value="F:damaged DNA binding"/>
    <property type="evidence" value="ECO:0000318"/>
    <property type="project" value="GO_Central"/>
</dbReference>